<feature type="region of interest" description="Disordered" evidence="9">
    <location>
        <begin position="566"/>
        <end position="586"/>
    </location>
</feature>
<protein>
    <recommendedName>
        <fullName evidence="10">ENTH domain-containing protein</fullName>
    </recommendedName>
</protein>
<dbReference type="Proteomes" id="UP000015105">
    <property type="component" value="Chromosome 1D"/>
</dbReference>
<dbReference type="GO" id="GO:0006900">
    <property type="term" value="P:vesicle budding from membrane"/>
    <property type="evidence" value="ECO:0007669"/>
    <property type="project" value="TreeGrafter"/>
</dbReference>
<dbReference type="GO" id="GO:0005905">
    <property type="term" value="C:clathrin-coated pit"/>
    <property type="evidence" value="ECO:0007669"/>
    <property type="project" value="UniProtKB-SubCell"/>
</dbReference>
<evidence type="ECO:0000256" key="9">
    <source>
        <dbReference type="SAM" id="MobiDB-lite"/>
    </source>
</evidence>
<organism evidence="11 12">
    <name type="scientific">Aegilops tauschii subsp. strangulata</name>
    <name type="common">Goatgrass</name>
    <dbReference type="NCBI Taxonomy" id="200361"/>
    <lineage>
        <taxon>Eukaryota</taxon>
        <taxon>Viridiplantae</taxon>
        <taxon>Streptophyta</taxon>
        <taxon>Embryophyta</taxon>
        <taxon>Tracheophyta</taxon>
        <taxon>Spermatophyta</taxon>
        <taxon>Magnoliopsida</taxon>
        <taxon>Liliopsida</taxon>
        <taxon>Poales</taxon>
        <taxon>Poaceae</taxon>
        <taxon>BOP clade</taxon>
        <taxon>Pooideae</taxon>
        <taxon>Triticodae</taxon>
        <taxon>Triticeae</taxon>
        <taxon>Triticinae</taxon>
        <taxon>Aegilops</taxon>
    </lineage>
</organism>
<feature type="compositionally biased region" description="Pro residues" evidence="9">
    <location>
        <begin position="344"/>
        <end position="354"/>
    </location>
</feature>
<evidence type="ECO:0000256" key="3">
    <source>
        <dbReference type="ARBA" id="ARBA00004600"/>
    </source>
</evidence>
<dbReference type="Gene3D" id="1.20.58.150">
    <property type="entry name" value="ANTH domain"/>
    <property type="match status" value="1"/>
</dbReference>
<dbReference type="SUPFAM" id="SSF89009">
    <property type="entry name" value="GAT-like domain"/>
    <property type="match status" value="1"/>
</dbReference>
<dbReference type="PROSITE" id="PS50942">
    <property type="entry name" value="ENTH"/>
    <property type="match status" value="1"/>
</dbReference>
<dbReference type="EnsemblPlants" id="AET1Gv20644100.2">
    <property type="protein sequence ID" value="AET1Gv20644100.2"/>
    <property type="gene ID" value="AET1Gv20644100"/>
</dbReference>
<comment type="subcellular location">
    <subcellularLocation>
        <location evidence="1">Cytoplasmic vesicle</location>
        <location evidence="1">Clathrin-coated vesicle</location>
    </subcellularLocation>
    <subcellularLocation>
        <location evidence="2">Golgi apparatus</location>
    </subcellularLocation>
    <subcellularLocation>
        <location evidence="3">Membrane</location>
        <location evidence="3">Clathrin-coated pit</location>
    </subcellularLocation>
</comment>
<keyword evidence="7" id="KW-0168">Coated pit</keyword>
<dbReference type="GO" id="GO:0048268">
    <property type="term" value="P:clathrin coat assembly"/>
    <property type="evidence" value="ECO:0007669"/>
    <property type="project" value="InterPro"/>
</dbReference>
<dbReference type="Gene3D" id="1.25.40.90">
    <property type="match status" value="1"/>
</dbReference>
<dbReference type="InterPro" id="IPR014712">
    <property type="entry name" value="ANTH_dom_sf"/>
</dbReference>
<dbReference type="InterPro" id="IPR048050">
    <property type="entry name" value="ANTH_N_plant"/>
</dbReference>
<keyword evidence="12" id="KW-1185">Reference proteome</keyword>
<evidence type="ECO:0000313" key="12">
    <source>
        <dbReference type="Proteomes" id="UP000015105"/>
    </source>
</evidence>
<evidence type="ECO:0000259" key="10">
    <source>
        <dbReference type="PROSITE" id="PS50942"/>
    </source>
</evidence>
<dbReference type="SMART" id="SM00273">
    <property type="entry name" value="ENTH"/>
    <property type="match status" value="1"/>
</dbReference>
<reference evidence="11" key="5">
    <citation type="journal article" date="2021" name="G3 (Bethesda)">
        <title>Aegilops tauschii genome assembly Aet v5.0 features greater sequence contiguity and improved annotation.</title>
        <authorList>
            <person name="Wang L."/>
            <person name="Zhu T."/>
            <person name="Rodriguez J.C."/>
            <person name="Deal K.R."/>
            <person name="Dubcovsky J."/>
            <person name="McGuire P.E."/>
            <person name="Lux T."/>
            <person name="Spannagl M."/>
            <person name="Mayer K.F.X."/>
            <person name="Baldrich P."/>
            <person name="Meyers B.C."/>
            <person name="Huo N."/>
            <person name="Gu Y.Q."/>
            <person name="Zhou H."/>
            <person name="Devos K.M."/>
            <person name="Bennetzen J.L."/>
            <person name="Unver T."/>
            <person name="Budak H."/>
            <person name="Gulick P.J."/>
            <person name="Galiba G."/>
            <person name="Kalapos B."/>
            <person name="Nelson D.R."/>
            <person name="Li P."/>
            <person name="You F.M."/>
            <person name="Luo M.C."/>
            <person name="Dvorak J."/>
        </authorList>
    </citation>
    <scope>NUCLEOTIDE SEQUENCE [LARGE SCALE GENOMIC DNA]</scope>
    <source>
        <strain evidence="11">cv. AL8/78</strain>
    </source>
</reference>
<dbReference type="CDD" id="cd16987">
    <property type="entry name" value="ANTH_N_AP180_plant"/>
    <property type="match status" value="1"/>
</dbReference>
<sequence length="586" mass="64079">GAEQAPQGAGSGQGQDQHRSGQGGRRQRFRVAGARSGHRQGHQARYENFPADERHIREIVSLTRDSRGSAGACVAALSRRLGRTRSWDVALKTLVIVHRLLAEGDPVFEQELFYATRRGTRMLNMSDFCGRASDDDAWDYSAFVRTYAAYLDDRLEHRIQARQGGPNRCKLLRDELYMSPGDREDAPADADAAKAVAIVPRETPTSEMSLEQLLAKVQQLQHLLDRFIACRPVGAAKTNRVVTVSLYPMVKESVQLYCELTEVMAALMERFPDMESADCERVTGVFCGLAKQIEDLDSFYSWCKDAYVCRQSDVPEVEVITQERLELMDEFICDRRGTEYVQRLPPPSPEPSSPEPEVEEYDMSATRALPAPAEPPAAVEQEQDASETAHAEPEAPLITTDVVDEEADFLNLKADAMSGEEHGQQLALALFDGNPAGSAPTCDVFDPSSADWETALVESASALAHQRAMLGGGLDMMALDGMYNHAAAANAQVFSGSASSVALRPPGAPMLALPAPPGMCSAAPGADPFAASTVVPPPTYVQMSDMQTKQQLLTEEQMVWQQYGKNGMQGQRPQQLMPPGVYHRAS</sequence>
<evidence type="ECO:0000256" key="6">
    <source>
        <dbReference type="ARBA" id="ARBA00023136"/>
    </source>
</evidence>
<dbReference type="PANTHER" id="PTHR22951:SF12">
    <property type="entry name" value="OS05G0426100 PROTEIN"/>
    <property type="match status" value="1"/>
</dbReference>
<evidence type="ECO:0000256" key="2">
    <source>
        <dbReference type="ARBA" id="ARBA00004555"/>
    </source>
</evidence>
<dbReference type="SUPFAM" id="SSF48464">
    <property type="entry name" value="ENTH/VHS domain"/>
    <property type="match status" value="1"/>
</dbReference>
<dbReference type="FunFam" id="1.20.58.150:FF:000005">
    <property type="entry name" value="putative clathrin assembly protein At2g25430"/>
    <property type="match status" value="1"/>
</dbReference>
<keyword evidence="6" id="KW-0472">Membrane</keyword>
<dbReference type="GO" id="GO:0072583">
    <property type="term" value="P:clathrin-dependent endocytosis"/>
    <property type="evidence" value="ECO:0007669"/>
    <property type="project" value="InterPro"/>
</dbReference>
<accession>A0A452Z646</accession>
<feature type="domain" description="ENTH" evidence="10">
    <location>
        <begin position="26"/>
        <end position="165"/>
    </location>
</feature>
<dbReference type="GO" id="GO:0005545">
    <property type="term" value="F:1-phosphatidylinositol binding"/>
    <property type="evidence" value="ECO:0007669"/>
    <property type="project" value="InterPro"/>
</dbReference>
<dbReference type="Pfam" id="PF07651">
    <property type="entry name" value="ANTH"/>
    <property type="match status" value="1"/>
</dbReference>
<dbReference type="Gramene" id="AET1Gv20644100.2">
    <property type="protein sequence ID" value="AET1Gv20644100.2"/>
    <property type="gene ID" value="AET1Gv20644100"/>
</dbReference>
<feature type="region of interest" description="Disordered" evidence="9">
    <location>
        <begin position="1"/>
        <end position="42"/>
    </location>
</feature>
<evidence type="ECO:0000256" key="5">
    <source>
        <dbReference type="ARBA" id="ARBA00023034"/>
    </source>
</evidence>
<evidence type="ECO:0000256" key="4">
    <source>
        <dbReference type="ARBA" id="ARBA00022583"/>
    </source>
</evidence>
<dbReference type="GO" id="GO:0030136">
    <property type="term" value="C:clathrin-coated vesicle"/>
    <property type="evidence" value="ECO:0007669"/>
    <property type="project" value="UniProtKB-SubCell"/>
</dbReference>
<reference evidence="12" key="2">
    <citation type="journal article" date="2017" name="Nat. Plants">
        <title>The Aegilops tauschii genome reveals multiple impacts of transposons.</title>
        <authorList>
            <person name="Zhao G."/>
            <person name="Zou C."/>
            <person name="Li K."/>
            <person name="Wang K."/>
            <person name="Li T."/>
            <person name="Gao L."/>
            <person name="Zhang X."/>
            <person name="Wang H."/>
            <person name="Yang Z."/>
            <person name="Liu X."/>
            <person name="Jiang W."/>
            <person name="Mao L."/>
            <person name="Kong X."/>
            <person name="Jiao Y."/>
            <person name="Jia J."/>
        </authorList>
    </citation>
    <scope>NUCLEOTIDE SEQUENCE [LARGE SCALE GENOMIC DNA]</scope>
    <source>
        <strain evidence="12">cv. AL8/78</strain>
    </source>
</reference>
<reference evidence="11" key="3">
    <citation type="journal article" date="2017" name="Nature">
        <title>Genome sequence of the progenitor of the wheat D genome Aegilops tauschii.</title>
        <authorList>
            <person name="Luo M.C."/>
            <person name="Gu Y.Q."/>
            <person name="Puiu D."/>
            <person name="Wang H."/>
            <person name="Twardziok S.O."/>
            <person name="Deal K.R."/>
            <person name="Huo N."/>
            <person name="Zhu T."/>
            <person name="Wang L."/>
            <person name="Wang Y."/>
            <person name="McGuire P.E."/>
            <person name="Liu S."/>
            <person name="Long H."/>
            <person name="Ramasamy R.K."/>
            <person name="Rodriguez J.C."/>
            <person name="Van S.L."/>
            <person name="Yuan L."/>
            <person name="Wang Z."/>
            <person name="Xia Z."/>
            <person name="Xiao L."/>
            <person name="Anderson O.D."/>
            <person name="Ouyang S."/>
            <person name="Liang Y."/>
            <person name="Zimin A.V."/>
            <person name="Pertea G."/>
            <person name="Qi P."/>
            <person name="Bennetzen J.L."/>
            <person name="Dai X."/>
            <person name="Dawson M.W."/>
            <person name="Muller H.G."/>
            <person name="Kugler K."/>
            <person name="Rivarola-Duarte L."/>
            <person name="Spannagl M."/>
            <person name="Mayer K.F.X."/>
            <person name="Lu F.H."/>
            <person name="Bevan M.W."/>
            <person name="Leroy P."/>
            <person name="Li P."/>
            <person name="You F.M."/>
            <person name="Sun Q."/>
            <person name="Liu Z."/>
            <person name="Lyons E."/>
            <person name="Wicker T."/>
            <person name="Salzberg S.L."/>
            <person name="Devos K.M."/>
            <person name="Dvorak J."/>
        </authorList>
    </citation>
    <scope>NUCLEOTIDE SEQUENCE [LARGE SCALE GENOMIC DNA]</scope>
    <source>
        <strain evidence="11">cv. AL8/78</strain>
    </source>
</reference>
<evidence type="ECO:0000313" key="11">
    <source>
        <dbReference type="EnsemblPlants" id="AET1Gv20644100.2"/>
    </source>
</evidence>
<dbReference type="InterPro" id="IPR013809">
    <property type="entry name" value="ENTH"/>
</dbReference>
<dbReference type="GO" id="GO:0032050">
    <property type="term" value="F:clathrin heavy chain binding"/>
    <property type="evidence" value="ECO:0007669"/>
    <property type="project" value="TreeGrafter"/>
</dbReference>
<reference evidence="12" key="1">
    <citation type="journal article" date="2014" name="Science">
        <title>Ancient hybridizations among the ancestral genomes of bread wheat.</title>
        <authorList>
            <consortium name="International Wheat Genome Sequencing Consortium,"/>
            <person name="Marcussen T."/>
            <person name="Sandve S.R."/>
            <person name="Heier L."/>
            <person name="Spannagl M."/>
            <person name="Pfeifer M."/>
            <person name="Jakobsen K.S."/>
            <person name="Wulff B.B."/>
            <person name="Steuernagel B."/>
            <person name="Mayer K.F."/>
            <person name="Olsen O.A."/>
        </authorList>
    </citation>
    <scope>NUCLEOTIDE SEQUENCE [LARGE SCALE GENOMIC DNA]</scope>
    <source>
        <strain evidence="12">cv. AL8/78</strain>
    </source>
</reference>
<dbReference type="AlphaFoldDB" id="A0A452Z646"/>
<keyword evidence="8" id="KW-0968">Cytoplasmic vesicle</keyword>
<feature type="region of interest" description="Disordered" evidence="9">
    <location>
        <begin position="339"/>
        <end position="399"/>
    </location>
</feature>
<dbReference type="GO" id="GO:0000149">
    <property type="term" value="F:SNARE binding"/>
    <property type="evidence" value="ECO:0007669"/>
    <property type="project" value="TreeGrafter"/>
</dbReference>
<evidence type="ECO:0000256" key="7">
    <source>
        <dbReference type="ARBA" id="ARBA00023176"/>
    </source>
</evidence>
<proteinExistence type="predicted"/>
<dbReference type="InterPro" id="IPR011417">
    <property type="entry name" value="ANTH_dom"/>
</dbReference>
<dbReference type="PANTHER" id="PTHR22951">
    <property type="entry name" value="CLATHRIN ASSEMBLY PROTEIN"/>
    <property type="match status" value="1"/>
</dbReference>
<keyword evidence="5" id="KW-0333">Golgi apparatus</keyword>
<dbReference type="GO" id="GO:0005794">
    <property type="term" value="C:Golgi apparatus"/>
    <property type="evidence" value="ECO:0007669"/>
    <property type="project" value="UniProtKB-SubCell"/>
</dbReference>
<evidence type="ECO:0000256" key="1">
    <source>
        <dbReference type="ARBA" id="ARBA00004132"/>
    </source>
</evidence>
<evidence type="ECO:0000256" key="8">
    <source>
        <dbReference type="ARBA" id="ARBA00023329"/>
    </source>
</evidence>
<keyword evidence="4" id="KW-0254">Endocytosis</keyword>
<reference evidence="11" key="4">
    <citation type="submission" date="2019-03" db="UniProtKB">
        <authorList>
            <consortium name="EnsemblPlants"/>
        </authorList>
    </citation>
    <scope>IDENTIFICATION</scope>
</reference>
<name>A0A452Z646_AEGTS</name>
<dbReference type="GO" id="GO:0005546">
    <property type="term" value="F:phosphatidylinositol-4,5-bisphosphate binding"/>
    <property type="evidence" value="ECO:0007669"/>
    <property type="project" value="TreeGrafter"/>
</dbReference>
<dbReference type="InterPro" id="IPR045192">
    <property type="entry name" value="AP180-like"/>
</dbReference>
<dbReference type="InterPro" id="IPR008942">
    <property type="entry name" value="ENTH_VHS"/>
</dbReference>